<dbReference type="AlphaFoldDB" id="A0AAW1HX76"/>
<dbReference type="Proteomes" id="UP001458880">
    <property type="component" value="Unassembled WGS sequence"/>
</dbReference>
<protein>
    <submittedName>
        <fullName evidence="1">Poxvirus A32 protein</fullName>
    </submittedName>
</protein>
<organism evidence="1 2">
    <name type="scientific">Popillia japonica</name>
    <name type="common">Japanese beetle</name>
    <dbReference type="NCBI Taxonomy" id="7064"/>
    <lineage>
        <taxon>Eukaryota</taxon>
        <taxon>Metazoa</taxon>
        <taxon>Ecdysozoa</taxon>
        <taxon>Arthropoda</taxon>
        <taxon>Hexapoda</taxon>
        <taxon>Insecta</taxon>
        <taxon>Pterygota</taxon>
        <taxon>Neoptera</taxon>
        <taxon>Endopterygota</taxon>
        <taxon>Coleoptera</taxon>
        <taxon>Polyphaga</taxon>
        <taxon>Scarabaeiformia</taxon>
        <taxon>Scarabaeidae</taxon>
        <taxon>Rutelinae</taxon>
        <taxon>Popillia</taxon>
    </lineage>
</organism>
<gene>
    <name evidence="1" type="ORF">QE152_g38562</name>
</gene>
<dbReference type="InterPro" id="IPR006758">
    <property type="entry name" value="A32L"/>
</dbReference>
<dbReference type="EMBL" id="JASPKY010000843">
    <property type="protein sequence ID" value="KAK9681123.1"/>
    <property type="molecule type" value="Genomic_DNA"/>
</dbReference>
<dbReference type="Pfam" id="PF04665">
    <property type="entry name" value="Pox_A32"/>
    <property type="match status" value="1"/>
</dbReference>
<proteinExistence type="predicted"/>
<name>A0AAW1HX76_POPJA</name>
<sequence length="201" mass="24355">MDHYYQTAYVVSYADLRTREKLMLCLRLLIDENGLRFNNVYIYSKSLYQPKYQFLQKVLSAIPKVKYFPYRESEDILDPSQARENSIFIFDDVASDKQNKIKDYFSMGRHKAIDCFYLCQTYARIPKHLIRDNANFLIVFKQDDLNLRHIYDDHVGADMSFERFKRMCSECWKEKYNFLVIDKDRDMDKGRYRKLLDTYIK</sequence>
<accession>A0AAW1HX76</accession>
<evidence type="ECO:0000313" key="2">
    <source>
        <dbReference type="Proteomes" id="UP001458880"/>
    </source>
</evidence>
<comment type="caution">
    <text evidence="1">The sequence shown here is derived from an EMBL/GenBank/DDBJ whole genome shotgun (WGS) entry which is preliminary data.</text>
</comment>
<reference evidence="1 2" key="1">
    <citation type="journal article" date="2024" name="BMC Genomics">
        <title>De novo assembly and annotation of Popillia japonica's genome with initial clues to its potential as an invasive pest.</title>
        <authorList>
            <person name="Cucini C."/>
            <person name="Boschi S."/>
            <person name="Funari R."/>
            <person name="Cardaioli E."/>
            <person name="Iannotti N."/>
            <person name="Marturano G."/>
            <person name="Paoli F."/>
            <person name="Bruttini M."/>
            <person name="Carapelli A."/>
            <person name="Frati F."/>
            <person name="Nardi F."/>
        </authorList>
    </citation>
    <scope>NUCLEOTIDE SEQUENCE [LARGE SCALE GENOMIC DNA]</scope>
    <source>
        <strain evidence="1">DMR45628</strain>
    </source>
</reference>
<evidence type="ECO:0000313" key="1">
    <source>
        <dbReference type="EMBL" id="KAK9681123.1"/>
    </source>
</evidence>
<keyword evidence="2" id="KW-1185">Reference proteome</keyword>